<comment type="catalytic activity">
    <reaction evidence="6 8">
        <text>N(6)-[(R)-S(8)-aminomethyldihydrolipoyl]-L-lysyl-[protein] + (6S)-5,6,7,8-tetrahydrofolate = N(6)-[(R)-dihydrolipoyl]-L-lysyl-[protein] + (6R)-5,10-methylene-5,6,7,8-tetrahydrofolate + NH4(+)</text>
        <dbReference type="Rhea" id="RHEA:16945"/>
        <dbReference type="Rhea" id="RHEA-COMP:10475"/>
        <dbReference type="Rhea" id="RHEA-COMP:10492"/>
        <dbReference type="ChEBI" id="CHEBI:15636"/>
        <dbReference type="ChEBI" id="CHEBI:28938"/>
        <dbReference type="ChEBI" id="CHEBI:57453"/>
        <dbReference type="ChEBI" id="CHEBI:83100"/>
        <dbReference type="ChEBI" id="CHEBI:83143"/>
        <dbReference type="EC" id="2.1.2.10"/>
    </reaction>
</comment>
<comment type="similarity">
    <text evidence="1 8">Belongs to the GcvT family.</text>
</comment>
<dbReference type="GO" id="GO:0006546">
    <property type="term" value="P:glycine catabolic process"/>
    <property type="evidence" value="ECO:0007669"/>
    <property type="project" value="InterPro"/>
</dbReference>
<proteinExistence type="inferred from homology"/>
<dbReference type="EC" id="2.1.2.10" evidence="2 8"/>
<dbReference type="GO" id="GO:0004047">
    <property type="term" value="F:aminomethyltransferase activity"/>
    <property type="evidence" value="ECO:0007669"/>
    <property type="project" value="UniProtKB-EC"/>
</dbReference>
<gene>
    <name evidence="11" type="ORF">METBIDRAFT_10376</name>
</gene>
<keyword evidence="3 8" id="KW-0032">Aminotransferase</keyword>
<comment type="function">
    <text evidence="8">The glycine cleavage system catalyzes the degradation of glycine.</text>
</comment>
<dbReference type="NCBIfam" id="NF001567">
    <property type="entry name" value="PRK00389.1"/>
    <property type="match status" value="1"/>
</dbReference>
<dbReference type="InterPro" id="IPR006223">
    <property type="entry name" value="GcvT"/>
</dbReference>
<dbReference type="EMBL" id="LXTC01000001">
    <property type="protein sequence ID" value="OBA24217.1"/>
    <property type="molecule type" value="Genomic_DNA"/>
</dbReference>
<feature type="domain" description="Aminomethyltransferase C-terminal" evidence="10">
    <location>
        <begin position="300"/>
        <end position="377"/>
    </location>
</feature>
<dbReference type="PANTHER" id="PTHR43757:SF2">
    <property type="entry name" value="AMINOMETHYLTRANSFERASE, MITOCHONDRIAL"/>
    <property type="match status" value="1"/>
</dbReference>
<dbReference type="AlphaFoldDB" id="A0A1A0HK05"/>
<evidence type="ECO:0000313" key="11">
    <source>
        <dbReference type="EMBL" id="OBA24217.1"/>
    </source>
</evidence>
<dbReference type="Pfam" id="PF01571">
    <property type="entry name" value="GCV_T"/>
    <property type="match status" value="1"/>
</dbReference>
<dbReference type="STRING" id="869754.A0A1A0HK05"/>
<sequence length="384" mass="42234">MLSAALTKTPLFESHVKYGAKFAAYAGFHMPLIYKGQSHIESHHWVRSKVGLFDVSHMLQHRILGANAKKFLQKITPIDLDLLLPNTCSLSVLLNQDGGIIDDTIITKHADDQYYMVTNAGCRAKDSKFIQEELAGFQDVHHENFESTLLAVQGPQAAGLMQKFTSEDLSKVGFGATRFLNLNGLVNSEIHLSRTGYTGEDGFELSIPSSNEAEAVEARGFFEHLIDEYPDLVKPIGLAARDSLRLEAGMCLYGNELSEEITPVDATLLWLIPKTRRDSNAGFNGSSRILKQIQEKSVKRRRIGVVSEGPAVRTGGKVFNSNGDVLVGETTSGSPSPTLGKNIAQCYISKDVKIGDGVKIEVRGKLRPGKVVKLPFVENKFYRV</sequence>
<evidence type="ECO:0000256" key="4">
    <source>
        <dbReference type="ARBA" id="ARBA00022679"/>
    </source>
</evidence>
<keyword evidence="12" id="KW-1185">Reference proteome</keyword>
<dbReference type="NCBIfam" id="TIGR00528">
    <property type="entry name" value="gcvT"/>
    <property type="match status" value="1"/>
</dbReference>
<dbReference type="GO" id="GO:0005960">
    <property type="term" value="C:glycine cleavage complex"/>
    <property type="evidence" value="ECO:0007669"/>
    <property type="project" value="EnsemblFungi"/>
</dbReference>
<dbReference type="PIRSF" id="PIRSF006487">
    <property type="entry name" value="GcvT"/>
    <property type="match status" value="1"/>
</dbReference>
<dbReference type="InterPro" id="IPR028896">
    <property type="entry name" value="GcvT/YgfZ/DmdA"/>
</dbReference>
<feature type="domain" description="GCVT N-terminal" evidence="9">
    <location>
        <begin position="11"/>
        <end position="273"/>
    </location>
</feature>
<accession>A0A1A0HK05</accession>
<feature type="binding site" evidence="7">
    <location>
        <position position="204"/>
    </location>
    <ligand>
        <name>substrate</name>
    </ligand>
</feature>
<evidence type="ECO:0000256" key="7">
    <source>
        <dbReference type="PIRSR" id="PIRSR006487-1"/>
    </source>
</evidence>
<dbReference type="RefSeq" id="XP_018714698.1">
    <property type="nucleotide sequence ID" value="XM_018853753.1"/>
</dbReference>
<keyword evidence="4 8" id="KW-0808">Transferase</keyword>
<evidence type="ECO:0000256" key="3">
    <source>
        <dbReference type="ARBA" id="ARBA00022576"/>
    </source>
</evidence>
<name>A0A1A0HK05_9ASCO</name>
<comment type="subcellular location">
    <subcellularLocation>
        <location evidence="8">Mitochondrion</location>
    </subcellularLocation>
</comment>
<dbReference type="OrthoDB" id="10263536at2759"/>
<dbReference type="Gene3D" id="3.30.70.1400">
    <property type="entry name" value="Aminomethyltransferase beta-barrel domains"/>
    <property type="match status" value="1"/>
</dbReference>
<dbReference type="SUPFAM" id="SSF101790">
    <property type="entry name" value="Aminomethyltransferase beta-barrel domain"/>
    <property type="match status" value="1"/>
</dbReference>
<evidence type="ECO:0000256" key="6">
    <source>
        <dbReference type="ARBA" id="ARBA00047665"/>
    </source>
</evidence>
<evidence type="ECO:0000259" key="10">
    <source>
        <dbReference type="Pfam" id="PF08669"/>
    </source>
</evidence>
<dbReference type="Pfam" id="PF08669">
    <property type="entry name" value="GCV_T_C"/>
    <property type="match status" value="1"/>
</dbReference>
<keyword evidence="8" id="KW-0496">Mitochondrion</keyword>
<dbReference type="InterPro" id="IPR027266">
    <property type="entry name" value="TrmE/GcvT-like"/>
</dbReference>
<dbReference type="Gene3D" id="2.40.30.110">
    <property type="entry name" value="Aminomethyltransferase beta-barrel domains"/>
    <property type="match status" value="1"/>
</dbReference>
<dbReference type="InterPro" id="IPR006222">
    <property type="entry name" value="GCVT_N"/>
</dbReference>
<dbReference type="SUPFAM" id="SSF103025">
    <property type="entry name" value="Folate-binding domain"/>
    <property type="match status" value="1"/>
</dbReference>
<evidence type="ECO:0000256" key="8">
    <source>
        <dbReference type="RuleBase" id="RU003981"/>
    </source>
</evidence>
<evidence type="ECO:0000256" key="5">
    <source>
        <dbReference type="ARBA" id="ARBA00031395"/>
    </source>
</evidence>
<dbReference type="Proteomes" id="UP000092555">
    <property type="component" value="Unassembled WGS sequence"/>
</dbReference>
<evidence type="ECO:0000256" key="1">
    <source>
        <dbReference type="ARBA" id="ARBA00008609"/>
    </source>
</evidence>
<dbReference type="InterPro" id="IPR013977">
    <property type="entry name" value="GcvT_C"/>
</dbReference>
<reference evidence="11 12" key="1">
    <citation type="submission" date="2016-05" db="EMBL/GenBank/DDBJ databases">
        <title>Comparative genomics of biotechnologically important yeasts.</title>
        <authorList>
            <consortium name="DOE Joint Genome Institute"/>
            <person name="Riley R."/>
            <person name="Haridas S."/>
            <person name="Wolfe K.H."/>
            <person name="Lopes M.R."/>
            <person name="Hittinger C.T."/>
            <person name="Goker M."/>
            <person name="Salamov A."/>
            <person name="Wisecaver J."/>
            <person name="Long T.M."/>
            <person name="Aerts A.L."/>
            <person name="Barry K."/>
            <person name="Choi C."/>
            <person name="Clum A."/>
            <person name="Coughlan A.Y."/>
            <person name="Deshpande S."/>
            <person name="Douglass A.P."/>
            <person name="Hanson S.J."/>
            <person name="Klenk H.-P."/>
            <person name="LaButti K."/>
            <person name="Lapidus A."/>
            <person name="Lindquist E."/>
            <person name="Lipzen A."/>
            <person name="Meier-kolthoff J.P."/>
            <person name="Ohm R.A."/>
            <person name="Otillar R.P."/>
            <person name="Pangilinan J."/>
            <person name="Peng Y."/>
            <person name="Rokas A."/>
            <person name="Rosa C.A."/>
            <person name="Scheuner C."/>
            <person name="Sibirny A.A."/>
            <person name="Slot J.C."/>
            <person name="Stielow J.B."/>
            <person name="Sun H."/>
            <person name="Kurtzman C.P."/>
            <person name="Blackwell M."/>
            <person name="Grigoriev I.V."/>
            <person name="Jeffries T.W."/>
        </authorList>
    </citation>
    <scope>NUCLEOTIDE SEQUENCE [LARGE SCALE GENOMIC DNA]</scope>
    <source>
        <strain evidence="11 12">NRRL YB-4993</strain>
    </source>
</reference>
<comment type="caution">
    <text evidence="11">The sequence shown here is derived from an EMBL/GenBank/DDBJ whole genome shotgun (WGS) entry which is preliminary data.</text>
</comment>
<dbReference type="GO" id="GO:0005739">
    <property type="term" value="C:mitochondrion"/>
    <property type="evidence" value="ECO:0007669"/>
    <property type="project" value="UniProtKB-SubCell"/>
</dbReference>
<protein>
    <recommendedName>
        <fullName evidence="2 8">Aminomethyltransferase</fullName>
        <ecNumber evidence="2 8">2.1.2.10</ecNumber>
    </recommendedName>
    <alternativeName>
        <fullName evidence="5 8">Glycine cleavage system T protein</fullName>
    </alternativeName>
</protein>
<organism evidence="11 12">
    <name type="scientific">Metschnikowia bicuspidata var. bicuspidata NRRL YB-4993</name>
    <dbReference type="NCBI Taxonomy" id="869754"/>
    <lineage>
        <taxon>Eukaryota</taxon>
        <taxon>Fungi</taxon>
        <taxon>Dikarya</taxon>
        <taxon>Ascomycota</taxon>
        <taxon>Saccharomycotina</taxon>
        <taxon>Pichiomycetes</taxon>
        <taxon>Metschnikowiaceae</taxon>
        <taxon>Metschnikowia</taxon>
    </lineage>
</organism>
<dbReference type="Gene3D" id="3.30.1360.120">
    <property type="entry name" value="Probable tRNA modification gtpase trme, domain 1"/>
    <property type="match status" value="1"/>
</dbReference>
<evidence type="ECO:0000313" key="12">
    <source>
        <dbReference type="Proteomes" id="UP000092555"/>
    </source>
</evidence>
<dbReference type="Gene3D" id="4.10.1250.10">
    <property type="entry name" value="Aminomethyltransferase fragment"/>
    <property type="match status" value="1"/>
</dbReference>
<dbReference type="FunFam" id="3.30.70.1400:FF:000001">
    <property type="entry name" value="Aminomethyltransferase"/>
    <property type="match status" value="1"/>
</dbReference>
<evidence type="ECO:0000259" key="9">
    <source>
        <dbReference type="Pfam" id="PF01571"/>
    </source>
</evidence>
<keyword evidence="8" id="KW-0809">Transit peptide</keyword>
<comment type="subunit">
    <text evidence="8">The glycine cleavage system is composed of four proteins: P, T, L and H.</text>
</comment>
<dbReference type="PANTHER" id="PTHR43757">
    <property type="entry name" value="AMINOMETHYLTRANSFERASE"/>
    <property type="match status" value="1"/>
</dbReference>
<dbReference type="GO" id="GO:0006730">
    <property type="term" value="P:one-carbon metabolic process"/>
    <property type="evidence" value="ECO:0007669"/>
    <property type="project" value="EnsemblFungi"/>
</dbReference>
<dbReference type="InterPro" id="IPR029043">
    <property type="entry name" value="GcvT/YgfZ_C"/>
</dbReference>
<dbReference type="GO" id="GO:0008483">
    <property type="term" value="F:transaminase activity"/>
    <property type="evidence" value="ECO:0007669"/>
    <property type="project" value="UniProtKB-KW"/>
</dbReference>
<evidence type="ECO:0000256" key="2">
    <source>
        <dbReference type="ARBA" id="ARBA00012616"/>
    </source>
</evidence>
<dbReference type="GeneID" id="30026729"/>